<reference evidence="2 3" key="1">
    <citation type="submission" date="2019-08" db="EMBL/GenBank/DDBJ databases">
        <authorList>
            <person name="Guy L."/>
        </authorList>
    </citation>
    <scope>NUCLEOTIDE SEQUENCE [LARGE SCALE GENOMIC DNA]</scope>
    <source>
        <strain evidence="2 3">SGT-108</strain>
    </source>
</reference>
<keyword evidence="1" id="KW-0472">Membrane</keyword>
<dbReference type="KEGG" id="asip:AQUSIP_13210"/>
<accession>A0A5E4PG76</accession>
<gene>
    <name evidence="2" type="ORF">AQUSIP_13210</name>
</gene>
<name>A0A5E4PG76_9COXI</name>
<keyword evidence="3" id="KW-1185">Reference proteome</keyword>
<dbReference type="Proteomes" id="UP000324194">
    <property type="component" value="Chromosome 1"/>
</dbReference>
<proteinExistence type="predicted"/>
<keyword evidence="1" id="KW-1133">Transmembrane helix</keyword>
<organism evidence="2 3">
    <name type="scientific">Aquicella siphonis</name>
    <dbReference type="NCBI Taxonomy" id="254247"/>
    <lineage>
        <taxon>Bacteria</taxon>
        <taxon>Pseudomonadati</taxon>
        <taxon>Pseudomonadota</taxon>
        <taxon>Gammaproteobacteria</taxon>
        <taxon>Legionellales</taxon>
        <taxon>Coxiellaceae</taxon>
        <taxon>Aquicella</taxon>
    </lineage>
</organism>
<keyword evidence="1" id="KW-0812">Transmembrane</keyword>
<feature type="transmembrane region" description="Helical" evidence="1">
    <location>
        <begin position="112"/>
        <end position="132"/>
    </location>
</feature>
<sequence length="181" mass="19443">MDLKTLGQTVIKYGAPLLGTAIGGPAGTAIGQIVASEFGGDLNAPDDLANKIITDPNARVKLAEIESNQKVQLQNIAMQMAKNDLDAQTQQLQIAAQDTADARKNNVQSKSIMPEIISFLVITGMFGCIWLVSMYKQDSVDHDVLYMLFGSVSAAFGSVIQYWLGSSAGSKVKDMMIQSKK</sequence>
<dbReference type="EMBL" id="LR699119">
    <property type="protein sequence ID" value="VVC76020.1"/>
    <property type="molecule type" value="Genomic_DNA"/>
</dbReference>
<dbReference type="RefSeq" id="WP_148339274.1">
    <property type="nucleotide sequence ID" value="NZ_LR699119.1"/>
</dbReference>
<feature type="transmembrane region" description="Helical" evidence="1">
    <location>
        <begin position="144"/>
        <end position="165"/>
    </location>
</feature>
<dbReference type="AlphaFoldDB" id="A0A5E4PG76"/>
<protein>
    <submittedName>
        <fullName evidence="2">Uncharacterized protein</fullName>
    </submittedName>
</protein>
<dbReference type="OrthoDB" id="7366354at2"/>
<evidence type="ECO:0000256" key="1">
    <source>
        <dbReference type="SAM" id="Phobius"/>
    </source>
</evidence>
<evidence type="ECO:0000313" key="3">
    <source>
        <dbReference type="Proteomes" id="UP000324194"/>
    </source>
</evidence>
<evidence type="ECO:0000313" key="2">
    <source>
        <dbReference type="EMBL" id="VVC76020.1"/>
    </source>
</evidence>